<keyword evidence="1 5" id="KW-0812">Transmembrane</keyword>
<evidence type="ECO:0000313" key="7">
    <source>
        <dbReference type="Proteomes" id="UP000186601"/>
    </source>
</evidence>
<sequence>MSAAAKAEARRQAILSRRSDRLAKLTTSARGEDAPAYMHDDPPLAPLPHASNLRQFVGEETSLPTPPAGSRRINNASSSSFAAAGLGNGTPDPSVWSAEQQQQLLNALMGGNMGPPPLPGQGQLPSTDSPIPPQDPLAALMAMMPPQGDQGAFGMPPGMPPPNMFGQAAAPPKKKTLLQKIMPLIHFAAAWILLTYFVLWKEPEVFDARTHGIASSDGRWRRWAELGWQNATDGLGVQFVPFFWAFTTLTIVLHSWRIFKGVDPIRPHMLVSLALPHLPPPLPSIILNVMKYLQIGSVFLDDIAALLFGVGLLVWLASWFIN</sequence>
<keyword evidence="3 5" id="KW-0472">Membrane</keyword>
<dbReference type="EMBL" id="MLYV02000414">
    <property type="protein sequence ID" value="PSS00609.1"/>
    <property type="molecule type" value="Genomic_DNA"/>
</dbReference>
<proteinExistence type="predicted"/>
<evidence type="ECO:0000313" key="6">
    <source>
        <dbReference type="EMBL" id="PSS00609.1"/>
    </source>
</evidence>
<evidence type="ECO:0000256" key="1">
    <source>
        <dbReference type="ARBA" id="ARBA00022692"/>
    </source>
</evidence>
<evidence type="ECO:0000256" key="5">
    <source>
        <dbReference type="SAM" id="Phobius"/>
    </source>
</evidence>
<dbReference type="GO" id="GO:0006890">
    <property type="term" value="P:retrograde vesicle-mediated transport, Golgi to endoplasmic reticulum"/>
    <property type="evidence" value="ECO:0007669"/>
    <property type="project" value="TreeGrafter"/>
</dbReference>
<evidence type="ECO:0000256" key="4">
    <source>
        <dbReference type="SAM" id="MobiDB-lite"/>
    </source>
</evidence>
<feature type="transmembrane region" description="Helical" evidence="5">
    <location>
        <begin position="298"/>
        <end position="321"/>
    </location>
</feature>
<dbReference type="STRING" id="98765.A0A2R6Q2A4"/>
<dbReference type="AlphaFoldDB" id="A0A2R6Q2A4"/>
<keyword evidence="2 5" id="KW-1133">Transmembrane helix</keyword>
<gene>
    <name evidence="6" type="ORF">PHLCEN_2v4119</name>
</gene>
<keyword evidence="7" id="KW-1185">Reference proteome</keyword>
<accession>A0A2R6Q2A4</accession>
<dbReference type="Pfam" id="PF08690">
    <property type="entry name" value="GET2"/>
    <property type="match status" value="1"/>
</dbReference>
<dbReference type="OrthoDB" id="5393181at2759"/>
<feature type="transmembrane region" description="Helical" evidence="5">
    <location>
        <begin position="181"/>
        <end position="199"/>
    </location>
</feature>
<feature type="compositionally biased region" description="Basic and acidic residues" evidence="4">
    <location>
        <begin position="7"/>
        <end position="23"/>
    </location>
</feature>
<feature type="compositionally biased region" description="Basic and acidic residues" evidence="4">
    <location>
        <begin position="30"/>
        <end position="42"/>
    </location>
</feature>
<organism evidence="6 7">
    <name type="scientific">Hermanssonia centrifuga</name>
    <dbReference type="NCBI Taxonomy" id="98765"/>
    <lineage>
        <taxon>Eukaryota</taxon>
        <taxon>Fungi</taxon>
        <taxon>Dikarya</taxon>
        <taxon>Basidiomycota</taxon>
        <taxon>Agaricomycotina</taxon>
        <taxon>Agaricomycetes</taxon>
        <taxon>Polyporales</taxon>
        <taxon>Meruliaceae</taxon>
        <taxon>Hermanssonia</taxon>
    </lineage>
</organism>
<feature type="region of interest" description="Disordered" evidence="4">
    <location>
        <begin position="1"/>
        <end position="75"/>
    </location>
</feature>
<protein>
    <submittedName>
        <fullName evidence="6">Uncharacterized protein</fullName>
    </submittedName>
</protein>
<evidence type="ECO:0000256" key="2">
    <source>
        <dbReference type="ARBA" id="ARBA00022989"/>
    </source>
</evidence>
<name>A0A2R6Q2A4_9APHY</name>
<dbReference type="PANTHER" id="PTHR28263">
    <property type="entry name" value="GOLGI TO ER TRAFFIC PROTEIN 2"/>
    <property type="match status" value="1"/>
</dbReference>
<dbReference type="Proteomes" id="UP000186601">
    <property type="component" value="Unassembled WGS sequence"/>
</dbReference>
<dbReference type="InterPro" id="IPR028143">
    <property type="entry name" value="Get2/sif1"/>
</dbReference>
<dbReference type="PANTHER" id="PTHR28263:SF1">
    <property type="entry name" value="GOLGI TO ER TRAFFIC PROTEIN 2"/>
    <property type="match status" value="1"/>
</dbReference>
<comment type="caution">
    <text evidence="6">The sequence shown here is derived from an EMBL/GenBank/DDBJ whole genome shotgun (WGS) entry which is preliminary data.</text>
</comment>
<reference evidence="6 7" key="1">
    <citation type="submission" date="2018-02" db="EMBL/GenBank/DDBJ databases">
        <title>Genome sequence of the basidiomycete white-rot fungus Phlebia centrifuga.</title>
        <authorList>
            <person name="Granchi Z."/>
            <person name="Peng M."/>
            <person name="de Vries R.P."/>
            <person name="Hilden K."/>
            <person name="Makela M.R."/>
            <person name="Grigoriev I."/>
            <person name="Riley R."/>
        </authorList>
    </citation>
    <scope>NUCLEOTIDE SEQUENCE [LARGE SCALE GENOMIC DNA]</scope>
    <source>
        <strain evidence="6 7">FBCC195</strain>
    </source>
</reference>
<evidence type="ECO:0000256" key="3">
    <source>
        <dbReference type="ARBA" id="ARBA00023136"/>
    </source>
</evidence>
<feature type="transmembrane region" description="Helical" evidence="5">
    <location>
        <begin position="239"/>
        <end position="259"/>
    </location>
</feature>